<organism evidence="1 2">
    <name type="scientific">Forsythia ovata</name>
    <dbReference type="NCBI Taxonomy" id="205694"/>
    <lineage>
        <taxon>Eukaryota</taxon>
        <taxon>Viridiplantae</taxon>
        <taxon>Streptophyta</taxon>
        <taxon>Embryophyta</taxon>
        <taxon>Tracheophyta</taxon>
        <taxon>Spermatophyta</taxon>
        <taxon>Magnoliopsida</taxon>
        <taxon>eudicotyledons</taxon>
        <taxon>Gunneridae</taxon>
        <taxon>Pentapetalae</taxon>
        <taxon>asterids</taxon>
        <taxon>lamiids</taxon>
        <taxon>Lamiales</taxon>
        <taxon>Oleaceae</taxon>
        <taxon>Forsythieae</taxon>
        <taxon>Forsythia</taxon>
    </lineage>
</organism>
<dbReference type="AlphaFoldDB" id="A0ABD1UCY0"/>
<evidence type="ECO:0000313" key="2">
    <source>
        <dbReference type="Proteomes" id="UP001604277"/>
    </source>
</evidence>
<name>A0ABD1UCY0_9LAMI</name>
<comment type="caution">
    <text evidence="1">The sequence shown here is derived from an EMBL/GenBank/DDBJ whole genome shotgun (WGS) entry which is preliminary data.</text>
</comment>
<accession>A0ABD1UCY0</accession>
<dbReference type="Proteomes" id="UP001604277">
    <property type="component" value="Unassembled WGS sequence"/>
</dbReference>
<dbReference type="EMBL" id="JBFOLJ010000007">
    <property type="protein sequence ID" value="KAL2522425.1"/>
    <property type="molecule type" value="Genomic_DNA"/>
</dbReference>
<gene>
    <name evidence="1" type="ORF">Fot_26348</name>
</gene>
<keyword evidence="2" id="KW-1185">Reference proteome</keyword>
<reference evidence="2" key="1">
    <citation type="submission" date="2024-07" db="EMBL/GenBank/DDBJ databases">
        <title>Two chromosome-level genome assemblies of Korean endemic species Abeliophyllum distichum and Forsythia ovata (Oleaceae).</title>
        <authorList>
            <person name="Jang H."/>
        </authorList>
    </citation>
    <scope>NUCLEOTIDE SEQUENCE [LARGE SCALE GENOMIC DNA]</scope>
</reference>
<proteinExistence type="predicted"/>
<evidence type="ECO:0000313" key="1">
    <source>
        <dbReference type="EMBL" id="KAL2522425.1"/>
    </source>
</evidence>
<protein>
    <submittedName>
        <fullName evidence="1">Uncharacterized protein</fullName>
    </submittedName>
</protein>
<sequence>MAGFCLMRGRVILVMEWFLEAINGNHPIFIIIPTPKTMNRAFTSICGAMADEEGLGKIDYLPVSILKLPSRMMEDIMMGWSIPVKEKCTSKAKVGAVAVWLEVLRKKGEKRENILVG</sequence>